<name>A0A9P4QMX4_9PLEO</name>
<proteinExistence type="predicted"/>
<dbReference type="AlphaFoldDB" id="A0A9P4QMX4"/>
<comment type="caution">
    <text evidence="2">The sequence shown here is derived from an EMBL/GenBank/DDBJ whole genome shotgun (WGS) entry which is preliminary data.</text>
</comment>
<evidence type="ECO:0000313" key="2">
    <source>
        <dbReference type="EMBL" id="KAF2727702.1"/>
    </source>
</evidence>
<dbReference type="Proteomes" id="UP000799444">
    <property type="component" value="Unassembled WGS sequence"/>
</dbReference>
<accession>A0A9P4QMX4</accession>
<dbReference type="OrthoDB" id="3598923at2759"/>
<evidence type="ECO:0000313" key="3">
    <source>
        <dbReference type="Proteomes" id="UP000799444"/>
    </source>
</evidence>
<sequence length="114" mass="12397">MRFTSAIAILSAVAGLGTAFKLETFSDDSCNDKNQNVNVWDNTCADWPSGFKSYKITTWGGNRQYAYFFGPDNCGSLPGAIIGGYVDRTTKDYELDTCYTLGGASANAIASYWN</sequence>
<reference evidence="2" key="1">
    <citation type="journal article" date="2020" name="Stud. Mycol.">
        <title>101 Dothideomycetes genomes: a test case for predicting lifestyles and emergence of pathogens.</title>
        <authorList>
            <person name="Haridas S."/>
            <person name="Albert R."/>
            <person name="Binder M."/>
            <person name="Bloem J."/>
            <person name="Labutti K."/>
            <person name="Salamov A."/>
            <person name="Andreopoulos B."/>
            <person name="Baker S."/>
            <person name="Barry K."/>
            <person name="Bills G."/>
            <person name="Bluhm B."/>
            <person name="Cannon C."/>
            <person name="Castanera R."/>
            <person name="Culley D."/>
            <person name="Daum C."/>
            <person name="Ezra D."/>
            <person name="Gonzalez J."/>
            <person name="Henrissat B."/>
            <person name="Kuo A."/>
            <person name="Liang C."/>
            <person name="Lipzen A."/>
            <person name="Lutzoni F."/>
            <person name="Magnuson J."/>
            <person name="Mondo S."/>
            <person name="Nolan M."/>
            <person name="Ohm R."/>
            <person name="Pangilinan J."/>
            <person name="Park H.-J."/>
            <person name="Ramirez L."/>
            <person name="Alfaro M."/>
            <person name="Sun H."/>
            <person name="Tritt A."/>
            <person name="Yoshinaga Y."/>
            <person name="Zwiers L.-H."/>
            <person name="Turgeon B."/>
            <person name="Goodwin S."/>
            <person name="Spatafora J."/>
            <person name="Crous P."/>
            <person name="Grigoriev I."/>
        </authorList>
    </citation>
    <scope>NUCLEOTIDE SEQUENCE</scope>
    <source>
        <strain evidence="2">CBS 125425</strain>
    </source>
</reference>
<keyword evidence="1" id="KW-0732">Signal</keyword>
<keyword evidence="3" id="KW-1185">Reference proteome</keyword>
<feature type="chain" id="PRO_5040275375" evidence="1">
    <location>
        <begin position="20"/>
        <end position="114"/>
    </location>
</feature>
<gene>
    <name evidence="2" type="ORF">EJ04DRAFT_570152</name>
</gene>
<evidence type="ECO:0000256" key="1">
    <source>
        <dbReference type="SAM" id="SignalP"/>
    </source>
</evidence>
<dbReference type="EMBL" id="ML996317">
    <property type="protein sequence ID" value="KAF2727702.1"/>
    <property type="molecule type" value="Genomic_DNA"/>
</dbReference>
<feature type="signal peptide" evidence="1">
    <location>
        <begin position="1"/>
        <end position="19"/>
    </location>
</feature>
<protein>
    <submittedName>
        <fullName evidence="2">Uncharacterized protein</fullName>
    </submittedName>
</protein>
<organism evidence="2 3">
    <name type="scientific">Polyplosphaeria fusca</name>
    <dbReference type="NCBI Taxonomy" id="682080"/>
    <lineage>
        <taxon>Eukaryota</taxon>
        <taxon>Fungi</taxon>
        <taxon>Dikarya</taxon>
        <taxon>Ascomycota</taxon>
        <taxon>Pezizomycotina</taxon>
        <taxon>Dothideomycetes</taxon>
        <taxon>Pleosporomycetidae</taxon>
        <taxon>Pleosporales</taxon>
        <taxon>Tetraplosphaeriaceae</taxon>
        <taxon>Polyplosphaeria</taxon>
    </lineage>
</organism>